<dbReference type="PIRSF" id="PIRSF000505">
    <property type="entry name" value="EPSPS"/>
    <property type="match status" value="1"/>
</dbReference>
<dbReference type="GO" id="GO:0008652">
    <property type="term" value="P:amino acid biosynthetic process"/>
    <property type="evidence" value="ECO:0007669"/>
    <property type="project" value="UniProtKB-KW"/>
</dbReference>
<comment type="subcellular location">
    <subcellularLocation>
        <location evidence="7">Cytoplasm</location>
    </subcellularLocation>
</comment>
<dbReference type="NCBIfam" id="TIGR01356">
    <property type="entry name" value="aroA"/>
    <property type="match status" value="1"/>
</dbReference>
<name>A0A9D2IMN5_9BACT</name>
<accession>A0A9D2IMN5</accession>
<evidence type="ECO:0000313" key="9">
    <source>
        <dbReference type="EMBL" id="HIZ15827.1"/>
    </source>
</evidence>
<evidence type="ECO:0000256" key="2">
    <source>
        <dbReference type="ARBA" id="ARBA00009948"/>
    </source>
</evidence>
<dbReference type="PANTHER" id="PTHR21090">
    <property type="entry name" value="AROM/DEHYDROQUINATE SYNTHASE"/>
    <property type="match status" value="1"/>
</dbReference>
<dbReference type="EMBL" id="DXCC01000031">
    <property type="protein sequence ID" value="HIZ15827.1"/>
    <property type="molecule type" value="Genomic_DNA"/>
</dbReference>
<dbReference type="Proteomes" id="UP000824014">
    <property type="component" value="Unassembled WGS sequence"/>
</dbReference>
<feature type="binding site" evidence="7">
    <location>
        <position position="161"/>
    </location>
    <ligand>
        <name>3-phosphoshikimate</name>
        <dbReference type="ChEBI" id="CHEBI:145989"/>
    </ligand>
</feature>
<dbReference type="GO" id="GO:0009423">
    <property type="term" value="P:chorismate biosynthetic process"/>
    <property type="evidence" value="ECO:0007669"/>
    <property type="project" value="UniProtKB-UniRule"/>
</dbReference>
<feature type="binding site" evidence="7">
    <location>
        <position position="372"/>
    </location>
    <ligand>
        <name>phosphoenolpyruvate</name>
        <dbReference type="ChEBI" id="CHEBI:58702"/>
    </ligand>
</feature>
<comment type="caution">
    <text evidence="9">The sequence shown here is derived from an EMBL/GenBank/DDBJ whole genome shotgun (WGS) entry which is preliminary data.</text>
</comment>
<dbReference type="GO" id="GO:0005737">
    <property type="term" value="C:cytoplasm"/>
    <property type="evidence" value="ECO:0007669"/>
    <property type="project" value="UniProtKB-SubCell"/>
</dbReference>
<dbReference type="InterPro" id="IPR036968">
    <property type="entry name" value="Enolpyruvate_Tfrase_sf"/>
</dbReference>
<keyword evidence="3 7" id="KW-0028">Amino-acid biosynthesis</keyword>
<dbReference type="CDD" id="cd01556">
    <property type="entry name" value="EPSP_synthase"/>
    <property type="match status" value="1"/>
</dbReference>
<feature type="binding site" evidence="7">
    <location>
        <position position="186"/>
    </location>
    <ligand>
        <name>3-phosphoshikimate</name>
        <dbReference type="ChEBI" id="CHEBI:145989"/>
    </ligand>
</feature>
<feature type="binding site" evidence="7">
    <location>
        <position position="300"/>
    </location>
    <ligand>
        <name>3-phosphoshikimate</name>
        <dbReference type="ChEBI" id="CHEBI:145989"/>
    </ligand>
</feature>
<reference evidence="9" key="2">
    <citation type="submission" date="2021-04" db="EMBL/GenBank/DDBJ databases">
        <authorList>
            <person name="Gilroy R."/>
        </authorList>
    </citation>
    <scope>NUCLEOTIDE SEQUENCE</scope>
    <source>
        <strain evidence="9">ChiHjej11B10-19426</strain>
    </source>
</reference>
<feature type="binding site" evidence="7">
    <location>
        <position position="160"/>
    </location>
    <ligand>
        <name>3-phosphoshikimate</name>
        <dbReference type="ChEBI" id="CHEBI:145989"/>
    </ligand>
</feature>
<feature type="binding site" evidence="7">
    <location>
        <position position="159"/>
    </location>
    <ligand>
        <name>3-phosphoshikimate</name>
        <dbReference type="ChEBI" id="CHEBI:145989"/>
    </ligand>
</feature>
<feature type="binding site" evidence="7">
    <location>
        <position position="25"/>
    </location>
    <ligand>
        <name>3-phosphoshikimate</name>
        <dbReference type="ChEBI" id="CHEBI:145989"/>
    </ligand>
</feature>
<evidence type="ECO:0000256" key="1">
    <source>
        <dbReference type="ARBA" id="ARBA00004811"/>
    </source>
</evidence>
<feature type="binding site" evidence="7">
    <location>
        <position position="161"/>
    </location>
    <ligand>
        <name>phosphoenolpyruvate</name>
        <dbReference type="ChEBI" id="CHEBI:58702"/>
    </ligand>
</feature>
<dbReference type="InterPro" id="IPR006264">
    <property type="entry name" value="EPSP_synthase"/>
</dbReference>
<evidence type="ECO:0000259" key="8">
    <source>
        <dbReference type="Pfam" id="PF00275"/>
    </source>
</evidence>
<feature type="active site" description="Proton acceptor" evidence="7">
    <location>
        <position position="300"/>
    </location>
</feature>
<reference evidence="9" key="1">
    <citation type="journal article" date="2021" name="PeerJ">
        <title>Extensive microbial diversity within the chicken gut microbiome revealed by metagenomics and culture.</title>
        <authorList>
            <person name="Gilroy R."/>
            <person name="Ravi A."/>
            <person name="Getino M."/>
            <person name="Pursley I."/>
            <person name="Horton D.L."/>
            <person name="Alikhan N.F."/>
            <person name="Baker D."/>
            <person name="Gharbi K."/>
            <person name="Hall N."/>
            <person name="Watson M."/>
            <person name="Adriaenssens E.M."/>
            <person name="Foster-Nyarko E."/>
            <person name="Jarju S."/>
            <person name="Secka A."/>
            <person name="Antonio M."/>
            <person name="Oren A."/>
            <person name="Chaudhuri R.R."/>
            <person name="La Ragione R."/>
            <person name="Hildebrand F."/>
            <person name="Pallen M.J."/>
        </authorList>
    </citation>
    <scope>NUCLEOTIDE SEQUENCE</scope>
    <source>
        <strain evidence="9">ChiHjej11B10-19426</strain>
    </source>
</reference>
<dbReference type="GO" id="GO:0009073">
    <property type="term" value="P:aromatic amino acid family biosynthetic process"/>
    <property type="evidence" value="ECO:0007669"/>
    <property type="project" value="UniProtKB-KW"/>
</dbReference>
<feature type="domain" description="Enolpyruvate transferase" evidence="8">
    <location>
        <begin position="7"/>
        <end position="407"/>
    </location>
</feature>
<dbReference type="InterPro" id="IPR013792">
    <property type="entry name" value="RNA3'P_cycl/enolpyr_Trfase_a/b"/>
</dbReference>
<comment type="caution">
    <text evidence="7">Lacks conserved residue(s) required for the propagation of feature annotation.</text>
</comment>
<dbReference type="Pfam" id="PF00275">
    <property type="entry name" value="EPSP_synthase"/>
    <property type="match status" value="1"/>
</dbReference>
<feature type="binding site" evidence="7">
    <location>
        <position position="21"/>
    </location>
    <ligand>
        <name>3-phosphoshikimate</name>
        <dbReference type="ChEBI" id="CHEBI:145989"/>
    </ligand>
</feature>
<comment type="function">
    <text evidence="7">Catalyzes the transfer of the enolpyruvyl moiety of phosphoenolpyruvate (PEP) to the 5-hydroxyl of shikimate-3-phosphate (S3P) to produce enolpyruvyl shikimate-3-phosphate and inorganic phosphate.</text>
</comment>
<dbReference type="EC" id="2.5.1.19" evidence="7"/>
<feature type="binding site" evidence="7">
    <location>
        <position position="117"/>
    </location>
    <ligand>
        <name>phosphoenolpyruvate</name>
        <dbReference type="ChEBI" id="CHEBI:58702"/>
    </ligand>
</feature>
<evidence type="ECO:0000256" key="7">
    <source>
        <dbReference type="HAMAP-Rule" id="MF_00210"/>
    </source>
</evidence>
<keyword evidence="4 7" id="KW-0808">Transferase</keyword>
<dbReference type="GO" id="GO:0003866">
    <property type="term" value="F:3-phosphoshikimate 1-carboxyvinyltransferase activity"/>
    <property type="evidence" value="ECO:0007669"/>
    <property type="project" value="UniProtKB-UniRule"/>
</dbReference>
<feature type="binding site" evidence="7">
    <location>
        <position position="89"/>
    </location>
    <ligand>
        <name>phosphoenolpyruvate</name>
        <dbReference type="ChEBI" id="CHEBI:58702"/>
    </ligand>
</feature>
<evidence type="ECO:0000256" key="4">
    <source>
        <dbReference type="ARBA" id="ARBA00022679"/>
    </source>
</evidence>
<evidence type="ECO:0000313" key="10">
    <source>
        <dbReference type="Proteomes" id="UP000824014"/>
    </source>
</evidence>
<comment type="pathway">
    <text evidence="1 7">Metabolic intermediate biosynthesis; chorismate biosynthesis; chorismate from D-erythrose 4-phosphate and phosphoenolpyruvate: step 6/7.</text>
</comment>
<keyword evidence="7" id="KW-0963">Cytoplasm</keyword>
<gene>
    <name evidence="7 9" type="primary">aroA</name>
    <name evidence="9" type="ORF">H9816_07980</name>
</gene>
<protein>
    <recommendedName>
        <fullName evidence="7">3-phosphoshikimate 1-carboxyvinyltransferase</fullName>
        <ecNumber evidence="7">2.5.1.19</ecNumber>
    </recommendedName>
    <alternativeName>
        <fullName evidence="7">5-enolpyruvylshikimate-3-phosphate synthase</fullName>
        <shortName evidence="7">EPSP synthase</shortName>
        <shortName evidence="7">EPSPS</shortName>
    </alternativeName>
</protein>
<feature type="binding site" evidence="7">
    <location>
        <position position="331"/>
    </location>
    <ligand>
        <name>phosphoenolpyruvate</name>
        <dbReference type="ChEBI" id="CHEBI:58702"/>
    </ligand>
</feature>
<proteinExistence type="inferred from homology"/>
<evidence type="ECO:0000256" key="6">
    <source>
        <dbReference type="ARBA" id="ARBA00044633"/>
    </source>
</evidence>
<dbReference type="PANTHER" id="PTHR21090:SF5">
    <property type="entry name" value="PENTAFUNCTIONAL AROM POLYPEPTIDE"/>
    <property type="match status" value="1"/>
</dbReference>
<evidence type="ECO:0000256" key="5">
    <source>
        <dbReference type="ARBA" id="ARBA00023141"/>
    </source>
</evidence>
<feature type="binding site" evidence="7">
    <location>
        <position position="20"/>
    </location>
    <ligand>
        <name>phosphoenolpyruvate</name>
        <dbReference type="ChEBI" id="CHEBI:58702"/>
    </ligand>
</feature>
<dbReference type="HAMAP" id="MF_00210">
    <property type="entry name" value="EPSP_synth"/>
    <property type="match status" value="1"/>
</dbReference>
<comment type="catalytic activity">
    <reaction evidence="6">
        <text>3-phosphoshikimate + phosphoenolpyruvate = 5-O-(1-carboxyvinyl)-3-phosphoshikimate + phosphate</text>
        <dbReference type="Rhea" id="RHEA:21256"/>
        <dbReference type="ChEBI" id="CHEBI:43474"/>
        <dbReference type="ChEBI" id="CHEBI:57701"/>
        <dbReference type="ChEBI" id="CHEBI:58702"/>
        <dbReference type="ChEBI" id="CHEBI:145989"/>
        <dbReference type="EC" id="2.5.1.19"/>
    </reaction>
    <physiologicalReaction direction="left-to-right" evidence="6">
        <dbReference type="Rhea" id="RHEA:21257"/>
    </physiologicalReaction>
</comment>
<dbReference type="SUPFAM" id="SSF55205">
    <property type="entry name" value="EPT/RTPC-like"/>
    <property type="match status" value="1"/>
</dbReference>
<evidence type="ECO:0000256" key="3">
    <source>
        <dbReference type="ARBA" id="ARBA00022605"/>
    </source>
</evidence>
<feature type="binding site" evidence="7">
    <location>
        <position position="398"/>
    </location>
    <ligand>
        <name>phosphoenolpyruvate</name>
        <dbReference type="ChEBI" id="CHEBI:58702"/>
    </ligand>
</feature>
<dbReference type="InterPro" id="IPR001986">
    <property type="entry name" value="Enolpyruvate_Tfrase_dom"/>
</dbReference>
<comment type="similarity">
    <text evidence="2 7">Belongs to the EPSP synthase family.</text>
</comment>
<keyword evidence="5 7" id="KW-0057">Aromatic amino acid biosynthesis</keyword>
<sequence>MDKTISPSHVSGEVRPPCSKSYAQRALAAALLSEGETTLSNIELCDDTRYAMDVITHLGAELRQTGPTEYVIRGGLAPRTDRINTGESGLATRLFTPVAALCDREITITGSGTMLRRPIGMMIEPLRNLGVEVVSNGFLPIAVHGPLRGGETDVDAQVSSQFLTGLLMALPLAAGDTILHVEQPNSLPYLAVTVDLAAKFKIRMEHNNFREFFIPGGQHYVPTKLHIEGDWSSAAFMLVAGAIAGEVTARPMNTLSLQADLAIIEALTKAGAVIITTPNEITVRHRELTAFDFDATQRPDLFPILAVLAANCEGESHIHGVNRLIYKESNRAEAIHTQYTRLGMDVSFDDDVMTVRGGRLSGGEADSCGDHRIAMAAAIAALSAEGPVIITNAQAVTKSYPRFWDDLERLTTPQQA</sequence>
<feature type="binding site" evidence="7">
    <location>
        <position position="327"/>
    </location>
    <ligand>
        <name>3-phosphoshikimate</name>
        <dbReference type="ChEBI" id="CHEBI:145989"/>
    </ligand>
</feature>
<organism evidence="9 10">
    <name type="scientific">Candidatus Tidjanibacter faecipullorum</name>
    <dbReference type="NCBI Taxonomy" id="2838766"/>
    <lineage>
        <taxon>Bacteria</taxon>
        <taxon>Pseudomonadati</taxon>
        <taxon>Bacteroidota</taxon>
        <taxon>Bacteroidia</taxon>
        <taxon>Bacteroidales</taxon>
        <taxon>Rikenellaceae</taxon>
        <taxon>Tidjanibacter</taxon>
    </lineage>
</organism>
<dbReference type="AlphaFoldDB" id="A0A9D2IMN5"/>
<feature type="binding site" evidence="7">
    <location>
        <position position="20"/>
    </location>
    <ligand>
        <name>3-phosphoshikimate</name>
        <dbReference type="ChEBI" id="CHEBI:145989"/>
    </ligand>
</feature>
<dbReference type="Gene3D" id="3.65.10.10">
    <property type="entry name" value="Enolpyruvate transferase domain"/>
    <property type="match status" value="2"/>
</dbReference>
<comment type="subunit">
    <text evidence="7">Monomer.</text>
</comment>